<dbReference type="PANTHER" id="PTHR23502">
    <property type="entry name" value="MAJOR FACILITATOR SUPERFAMILY"/>
    <property type="match status" value="1"/>
</dbReference>
<feature type="transmembrane region" description="Helical" evidence="6">
    <location>
        <begin position="458"/>
        <end position="477"/>
    </location>
</feature>
<feature type="compositionally biased region" description="Basic and acidic residues" evidence="5">
    <location>
        <begin position="45"/>
        <end position="60"/>
    </location>
</feature>
<evidence type="ECO:0000256" key="5">
    <source>
        <dbReference type="SAM" id="MobiDB-lite"/>
    </source>
</evidence>
<feature type="transmembrane region" description="Helical" evidence="6">
    <location>
        <begin position="426"/>
        <end position="452"/>
    </location>
</feature>
<gene>
    <name evidence="7" type="ORF">L201_006403</name>
</gene>
<evidence type="ECO:0000256" key="1">
    <source>
        <dbReference type="ARBA" id="ARBA00004141"/>
    </source>
</evidence>
<dbReference type="InterPro" id="IPR011701">
    <property type="entry name" value="MFS"/>
</dbReference>
<keyword evidence="3 6" id="KW-1133">Transmembrane helix</keyword>
<sequence>MVRQDQDDQLEKGIYDDKDKSTSSQATTSTVIETIQQAETPYRSKYLDEESPMGEKHDTFDLGAEIGTSRILSRVPSSTKSKSESRAKRTYSNDNKQNHNGNESGNILSRMTSSLSRISTSQTQAHELDLEEDLRRHVSLHGKQKHDKNDNGILEDKAIVNLGDGDEEVIIVDWVPDDPDNPFNWPSVRKYAILLTCVFITFTGTVSLVGVGVNAEWGTSYFNVSREIFLLQLTMPMIAIAFTPMALAPLSEVIGRNMIYQVTSVINLLLFIPQCISKNHDGVLAARFFQGSMMSVGNSMVGGTVADMFYPKQRGIAMGVFSVMIFTSQGIGITSVGWISQKFGIRWSYIIQTIAAAFNVILNIIVLRETRSDVLLSRRAKKLTKQTGKKHMCVADLQKKSFFSLMRVSLIRPFLYLFTEPIVTALSLWIGFAWACVFMFGSSVILVFQAYGFNTAQAASFEITLCIAAFIGFGFQFHQDKLYRTSAKKHNGKAPPEARLYWAAYGGLMFPLFCFIYAWTGRAGIVHWAVPAVCLIGCYTGIFMMYTGVFTYLADAYEVYSSSAQASHSFVRNLFSGLFPLFSRQMYKGMGYQYANTLVACVALILSAAPFLLIFYGKKLRQKSKVCSTLYKDS</sequence>
<dbReference type="InterPro" id="IPR036259">
    <property type="entry name" value="MFS_trans_sf"/>
</dbReference>
<evidence type="ECO:0000256" key="3">
    <source>
        <dbReference type="ARBA" id="ARBA00022989"/>
    </source>
</evidence>
<feature type="transmembrane region" description="Helical" evidence="6">
    <location>
        <begin position="525"/>
        <end position="549"/>
    </location>
</feature>
<dbReference type="SUPFAM" id="SSF103473">
    <property type="entry name" value="MFS general substrate transporter"/>
    <property type="match status" value="1"/>
</dbReference>
<accession>A0AAX4K1K7</accession>
<comment type="subcellular location">
    <subcellularLocation>
        <location evidence="1">Membrane</location>
        <topology evidence="1">Multi-pass membrane protein</topology>
    </subcellularLocation>
</comment>
<feature type="compositionally biased region" description="Polar residues" evidence="5">
    <location>
        <begin position="22"/>
        <end position="39"/>
    </location>
</feature>
<feature type="transmembrane region" description="Helical" evidence="6">
    <location>
        <begin position="191"/>
        <end position="215"/>
    </location>
</feature>
<feature type="transmembrane region" description="Helical" evidence="6">
    <location>
        <begin position="227"/>
        <end position="246"/>
    </location>
</feature>
<evidence type="ECO:0000256" key="6">
    <source>
        <dbReference type="SAM" id="Phobius"/>
    </source>
</evidence>
<feature type="compositionally biased region" description="Polar residues" evidence="5">
    <location>
        <begin position="90"/>
        <end position="107"/>
    </location>
</feature>
<reference evidence="7 8" key="1">
    <citation type="submission" date="2024-01" db="EMBL/GenBank/DDBJ databases">
        <title>Comparative genomics of Cryptococcus and Kwoniella reveals pathogenesis evolution and contrasting modes of karyotype evolution via chromosome fusion or intercentromeric recombination.</title>
        <authorList>
            <person name="Coelho M.A."/>
            <person name="David-Palma M."/>
            <person name="Shea T."/>
            <person name="Bowers K."/>
            <person name="McGinley-Smith S."/>
            <person name="Mohammad A.W."/>
            <person name="Gnirke A."/>
            <person name="Yurkov A.M."/>
            <person name="Nowrousian M."/>
            <person name="Sun S."/>
            <person name="Cuomo C.A."/>
            <person name="Heitman J."/>
        </authorList>
    </citation>
    <scope>NUCLEOTIDE SEQUENCE [LARGE SCALE GENOMIC DNA]</scope>
    <source>
        <strain evidence="7 8">CBS 6074</strain>
    </source>
</reference>
<dbReference type="GeneID" id="91097072"/>
<dbReference type="GO" id="GO:0022857">
    <property type="term" value="F:transmembrane transporter activity"/>
    <property type="evidence" value="ECO:0007669"/>
    <property type="project" value="InterPro"/>
</dbReference>
<feature type="region of interest" description="Disordered" evidence="5">
    <location>
        <begin position="1"/>
        <end position="107"/>
    </location>
</feature>
<protein>
    <recommendedName>
        <fullName evidence="9">Major facilitator superfamily (MFS) profile domain-containing protein</fullName>
    </recommendedName>
</protein>
<keyword evidence="8" id="KW-1185">Reference proteome</keyword>
<evidence type="ECO:0000256" key="2">
    <source>
        <dbReference type="ARBA" id="ARBA00022692"/>
    </source>
</evidence>
<evidence type="ECO:0000313" key="8">
    <source>
        <dbReference type="Proteomes" id="UP001355207"/>
    </source>
</evidence>
<dbReference type="Pfam" id="PF07690">
    <property type="entry name" value="MFS_1"/>
    <property type="match status" value="1"/>
</dbReference>
<evidence type="ECO:0000313" key="7">
    <source>
        <dbReference type="EMBL" id="WWC91457.1"/>
    </source>
</evidence>
<dbReference type="EMBL" id="CP144105">
    <property type="protein sequence ID" value="WWC91457.1"/>
    <property type="molecule type" value="Genomic_DNA"/>
</dbReference>
<feature type="transmembrane region" description="Helical" evidence="6">
    <location>
        <begin position="347"/>
        <end position="367"/>
    </location>
</feature>
<keyword evidence="2 6" id="KW-0812">Transmembrane</keyword>
<organism evidence="7 8">
    <name type="scientific">Kwoniella dendrophila CBS 6074</name>
    <dbReference type="NCBI Taxonomy" id="1295534"/>
    <lineage>
        <taxon>Eukaryota</taxon>
        <taxon>Fungi</taxon>
        <taxon>Dikarya</taxon>
        <taxon>Basidiomycota</taxon>
        <taxon>Agaricomycotina</taxon>
        <taxon>Tremellomycetes</taxon>
        <taxon>Tremellales</taxon>
        <taxon>Cryptococcaceae</taxon>
        <taxon>Kwoniella</taxon>
    </lineage>
</organism>
<feature type="compositionally biased region" description="Basic and acidic residues" evidence="5">
    <location>
        <begin position="1"/>
        <end position="21"/>
    </location>
</feature>
<dbReference type="GO" id="GO:0005886">
    <property type="term" value="C:plasma membrane"/>
    <property type="evidence" value="ECO:0007669"/>
    <property type="project" value="TreeGrafter"/>
</dbReference>
<feature type="transmembrane region" description="Helical" evidence="6">
    <location>
        <begin position="316"/>
        <end position="340"/>
    </location>
</feature>
<evidence type="ECO:0008006" key="9">
    <source>
        <dbReference type="Google" id="ProtNLM"/>
    </source>
</evidence>
<proteinExistence type="predicted"/>
<keyword evidence="4 6" id="KW-0472">Membrane</keyword>
<name>A0AAX4K1K7_9TREE</name>
<dbReference type="RefSeq" id="XP_066078219.1">
    <property type="nucleotide sequence ID" value="XM_066222122.1"/>
</dbReference>
<dbReference type="AlphaFoldDB" id="A0AAX4K1K7"/>
<dbReference type="Proteomes" id="UP001355207">
    <property type="component" value="Chromosome 8"/>
</dbReference>
<dbReference type="Gene3D" id="1.20.1250.20">
    <property type="entry name" value="MFS general substrate transporter like domains"/>
    <property type="match status" value="1"/>
</dbReference>
<evidence type="ECO:0000256" key="4">
    <source>
        <dbReference type="ARBA" id="ARBA00023136"/>
    </source>
</evidence>
<feature type="transmembrane region" description="Helical" evidence="6">
    <location>
        <begin position="498"/>
        <end position="519"/>
    </location>
</feature>
<dbReference type="PANTHER" id="PTHR23502:SF134">
    <property type="entry name" value="MAJOR FACILITATOR SUPERFAMILY (MFS) PROFILE DOMAIN-CONTAINING PROTEIN-RELATED"/>
    <property type="match status" value="1"/>
</dbReference>
<feature type="transmembrane region" description="Helical" evidence="6">
    <location>
        <begin position="593"/>
        <end position="616"/>
    </location>
</feature>